<name>A0ACB7Y030_9ERIC</name>
<accession>A0ACB7Y030</accession>
<evidence type="ECO:0000313" key="2">
    <source>
        <dbReference type="Proteomes" id="UP000828048"/>
    </source>
</evidence>
<comment type="caution">
    <text evidence="1">The sequence shown here is derived from an EMBL/GenBank/DDBJ whole genome shotgun (WGS) entry which is preliminary data.</text>
</comment>
<sequence length="278" mass="30853">MRPEKKPSPSLGYILVETTDVDSTTNKSTTDFPTTDSPTTITVEVPPLEQPTPFPTQPPSPPPPGPQLSPKPEADFWAIIGRLLLFLGACVILYVALVRITDLMVSGIDPYGPEIHVHSVSFNLHNISSSQITTKGEITFNVTKPLDCSVSTYDNLEVSIFYEGNPLSMTIIEPFTQKEMNHTMVNATFPSITSPIEARISKRMASYFISNSSFEFSFDVKAIGYLWPDKWLGPGDFRSERWLTIWCPNVKVEIVTKTGLGTMAGEPLKCEVRTRHAI</sequence>
<protein>
    <submittedName>
        <fullName evidence="1">Uncharacterized protein</fullName>
    </submittedName>
</protein>
<dbReference type="Proteomes" id="UP000828048">
    <property type="component" value="Chromosome 5"/>
</dbReference>
<proteinExistence type="predicted"/>
<evidence type="ECO:0000313" key="1">
    <source>
        <dbReference type="EMBL" id="KAH7846879.1"/>
    </source>
</evidence>
<organism evidence="1 2">
    <name type="scientific">Vaccinium darrowii</name>
    <dbReference type="NCBI Taxonomy" id="229202"/>
    <lineage>
        <taxon>Eukaryota</taxon>
        <taxon>Viridiplantae</taxon>
        <taxon>Streptophyta</taxon>
        <taxon>Embryophyta</taxon>
        <taxon>Tracheophyta</taxon>
        <taxon>Spermatophyta</taxon>
        <taxon>Magnoliopsida</taxon>
        <taxon>eudicotyledons</taxon>
        <taxon>Gunneridae</taxon>
        <taxon>Pentapetalae</taxon>
        <taxon>asterids</taxon>
        <taxon>Ericales</taxon>
        <taxon>Ericaceae</taxon>
        <taxon>Vaccinioideae</taxon>
        <taxon>Vaccinieae</taxon>
        <taxon>Vaccinium</taxon>
    </lineage>
</organism>
<reference evidence="1 2" key="1">
    <citation type="journal article" date="2021" name="Hortic Res">
        <title>High-quality reference genome and annotation aids understanding of berry development for evergreen blueberry (Vaccinium darrowii).</title>
        <authorList>
            <person name="Yu J."/>
            <person name="Hulse-Kemp A.M."/>
            <person name="Babiker E."/>
            <person name="Staton M."/>
        </authorList>
    </citation>
    <scope>NUCLEOTIDE SEQUENCE [LARGE SCALE GENOMIC DNA]</scope>
    <source>
        <strain evidence="2">cv. NJ 8807/NJ 8810</strain>
        <tissue evidence="1">Young leaf</tissue>
    </source>
</reference>
<keyword evidence="2" id="KW-1185">Reference proteome</keyword>
<gene>
    <name evidence="1" type="ORF">Vadar_019278</name>
</gene>
<dbReference type="EMBL" id="CM037155">
    <property type="protein sequence ID" value="KAH7846879.1"/>
    <property type="molecule type" value="Genomic_DNA"/>
</dbReference>